<accession>A0ABR2FBC8</accession>
<dbReference type="Proteomes" id="UP001472677">
    <property type="component" value="Unassembled WGS sequence"/>
</dbReference>
<comment type="caution">
    <text evidence="2">The sequence shown here is derived from an EMBL/GenBank/DDBJ whole genome shotgun (WGS) entry which is preliminary data.</text>
</comment>
<evidence type="ECO:0000313" key="3">
    <source>
        <dbReference type="Proteomes" id="UP001472677"/>
    </source>
</evidence>
<reference evidence="2 3" key="1">
    <citation type="journal article" date="2024" name="G3 (Bethesda)">
        <title>Genome assembly of Hibiscus sabdariffa L. provides insights into metabolisms of medicinal natural products.</title>
        <authorList>
            <person name="Kim T."/>
        </authorList>
    </citation>
    <scope>NUCLEOTIDE SEQUENCE [LARGE SCALE GENOMIC DNA]</scope>
    <source>
        <strain evidence="2">TK-2024</strain>
        <tissue evidence="2">Old leaves</tissue>
    </source>
</reference>
<feature type="compositionally biased region" description="Acidic residues" evidence="1">
    <location>
        <begin position="139"/>
        <end position="149"/>
    </location>
</feature>
<protein>
    <submittedName>
        <fullName evidence="2">Uncharacterized protein</fullName>
    </submittedName>
</protein>
<sequence length="177" mass="19061">MGDMHHSITRVALPVVAGAAKVCQRQVQSERTELAGQGDVQQPAGGHLGVSATRASERSSSTSVHGEFETTQLEQEGQVVIESIPTAACGFPLEQVIEEGTQYEDQAAQDGAHESMANHGSDRFVNENVSEASFGGDTTQDEEAVDAQEDQQYGGRQTRLGVWSIEEIEELKEPGEY</sequence>
<organism evidence="2 3">
    <name type="scientific">Hibiscus sabdariffa</name>
    <name type="common">roselle</name>
    <dbReference type="NCBI Taxonomy" id="183260"/>
    <lineage>
        <taxon>Eukaryota</taxon>
        <taxon>Viridiplantae</taxon>
        <taxon>Streptophyta</taxon>
        <taxon>Embryophyta</taxon>
        <taxon>Tracheophyta</taxon>
        <taxon>Spermatophyta</taxon>
        <taxon>Magnoliopsida</taxon>
        <taxon>eudicotyledons</taxon>
        <taxon>Gunneridae</taxon>
        <taxon>Pentapetalae</taxon>
        <taxon>rosids</taxon>
        <taxon>malvids</taxon>
        <taxon>Malvales</taxon>
        <taxon>Malvaceae</taxon>
        <taxon>Malvoideae</taxon>
        <taxon>Hibiscus</taxon>
    </lineage>
</organism>
<proteinExistence type="predicted"/>
<feature type="compositionally biased region" description="Low complexity" evidence="1">
    <location>
        <begin position="50"/>
        <end position="64"/>
    </location>
</feature>
<feature type="region of interest" description="Disordered" evidence="1">
    <location>
        <begin position="105"/>
        <end position="158"/>
    </location>
</feature>
<dbReference type="EMBL" id="JBBPBM010000007">
    <property type="protein sequence ID" value="KAK8575656.1"/>
    <property type="molecule type" value="Genomic_DNA"/>
</dbReference>
<evidence type="ECO:0000256" key="1">
    <source>
        <dbReference type="SAM" id="MobiDB-lite"/>
    </source>
</evidence>
<evidence type="ECO:0000313" key="2">
    <source>
        <dbReference type="EMBL" id="KAK8575656.1"/>
    </source>
</evidence>
<gene>
    <name evidence="2" type="ORF">V6N12_063324</name>
</gene>
<feature type="region of interest" description="Disordered" evidence="1">
    <location>
        <begin position="30"/>
        <end position="66"/>
    </location>
</feature>
<keyword evidence="3" id="KW-1185">Reference proteome</keyword>
<name>A0ABR2FBC8_9ROSI</name>